<comment type="caution">
    <text evidence="2">The sequence shown here is derived from an EMBL/GenBank/DDBJ whole genome shotgun (WGS) entry which is preliminary data.</text>
</comment>
<dbReference type="InterPro" id="IPR007278">
    <property type="entry name" value="DUF397"/>
</dbReference>
<dbReference type="Pfam" id="PF04149">
    <property type="entry name" value="DUF397"/>
    <property type="match status" value="1"/>
</dbReference>
<accession>A0A917XIR8</accession>
<proteinExistence type="predicted"/>
<sequence>MGEGAAMADDRDEVFWRRSSYSAFEEANCCEVALLSGKTWVCDSKCPSVALLVFTQDAWRPALEFFSSWNSE</sequence>
<evidence type="ECO:0000259" key="1">
    <source>
        <dbReference type="Pfam" id="PF04149"/>
    </source>
</evidence>
<feature type="domain" description="DUF397" evidence="1">
    <location>
        <begin position="16"/>
        <end position="60"/>
    </location>
</feature>
<organism evidence="2 3">
    <name type="scientific">Streptomyces fuscichromogenes</name>
    <dbReference type="NCBI Taxonomy" id="1324013"/>
    <lineage>
        <taxon>Bacteria</taxon>
        <taxon>Bacillati</taxon>
        <taxon>Actinomycetota</taxon>
        <taxon>Actinomycetes</taxon>
        <taxon>Kitasatosporales</taxon>
        <taxon>Streptomycetaceae</taxon>
        <taxon>Streptomyces</taxon>
    </lineage>
</organism>
<name>A0A917XIR8_9ACTN</name>
<reference evidence="2" key="2">
    <citation type="submission" date="2020-09" db="EMBL/GenBank/DDBJ databases">
        <authorList>
            <person name="Sun Q."/>
            <person name="Zhou Y."/>
        </authorList>
    </citation>
    <scope>NUCLEOTIDE SEQUENCE</scope>
    <source>
        <strain evidence="2">CGMCC 4.7110</strain>
    </source>
</reference>
<evidence type="ECO:0000313" key="2">
    <source>
        <dbReference type="EMBL" id="GGN29765.1"/>
    </source>
</evidence>
<dbReference type="AlphaFoldDB" id="A0A917XIR8"/>
<dbReference type="Proteomes" id="UP000653411">
    <property type="component" value="Unassembled WGS sequence"/>
</dbReference>
<keyword evidence="3" id="KW-1185">Reference proteome</keyword>
<reference evidence="2" key="1">
    <citation type="journal article" date="2014" name="Int. J. Syst. Evol. Microbiol.">
        <title>Complete genome sequence of Corynebacterium casei LMG S-19264T (=DSM 44701T), isolated from a smear-ripened cheese.</title>
        <authorList>
            <consortium name="US DOE Joint Genome Institute (JGI-PGF)"/>
            <person name="Walter F."/>
            <person name="Albersmeier A."/>
            <person name="Kalinowski J."/>
            <person name="Ruckert C."/>
        </authorList>
    </citation>
    <scope>NUCLEOTIDE SEQUENCE</scope>
    <source>
        <strain evidence="2">CGMCC 4.7110</strain>
    </source>
</reference>
<protein>
    <recommendedName>
        <fullName evidence="1">DUF397 domain-containing protein</fullName>
    </recommendedName>
</protein>
<evidence type="ECO:0000313" key="3">
    <source>
        <dbReference type="Proteomes" id="UP000653411"/>
    </source>
</evidence>
<dbReference type="EMBL" id="BMML01000018">
    <property type="protein sequence ID" value="GGN29765.1"/>
    <property type="molecule type" value="Genomic_DNA"/>
</dbReference>
<gene>
    <name evidence="2" type="ORF">GCM10011578_066370</name>
</gene>